<proteinExistence type="inferred from homology"/>
<dbReference type="EMBL" id="BQKI01000092">
    <property type="protein sequence ID" value="GJN37036.1"/>
    <property type="molecule type" value="Genomic_DNA"/>
</dbReference>
<dbReference type="AlphaFoldDB" id="A0AAV5FRZ3"/>
<reference evidence="4" key="1">
    <citation type="journal article" date="2018" name="DNA Res.">
        <title>Multiple hybrid de novo genome assembly of finger millet, an orphan allotetraploid crop.</title>
        <authorList>
            <person name="Hatakeyama M."/>
            <person name="Aluri S."/>
            <person name="Balachadran M.T."/>
            <person name="Sivarajan S.R."/>
            <person name="Patrignani A."/>
            <person name="Gruter S."/>
            <person name="Poveda L."/>
            <person name="Shimizu-Inatsugi R."/>
            <person name="Baeten J."/>
            <person name="Francoijs K.J."/>
            <person name="Nataraja K.N."/>
            <person name="Reddy Y.A.N."/>
            <person name="Phadnis S."/>
            <person name="Ravikumar R.L."/>
            <person name="Schlapbach R."/>
            <person name="Sreeman S.M."/>
            <person name="Shimizu K.K."/>
        </authorList>
    </citation>
    <scope>NUCLEOTIDE SEQUENCE</scope>
</reference>
<dbReference type="PANTHER" id="PTHR32285:SF38">
    <property type="entry name" value="OS01G0614300 PROTEIN"/>
    <property type="match status" value="1"/>
</dbReference>
<dbReference type="InterPro" id="IPR026057">
    <property type="entry name" value="TBL_C"/>
</dbReference>
<evidence type="ECO:0000256" key="2">
    <source>
        <dbReference type="SAM" id="MobiDB-lite"/>
    </source>
</evidence>
<accession>A0AAV5FRZ3</accession>
<organism evidence="4 5">
    <name type="scientific">Eleusine coracana subsp. coracana</name>
    <dbReference type="NCBI Taxonomy" id="191504"/>
    <lineage>
        <taxon>Eukaryota</taxon>
        <taxon>Viridiplantae</taxon>
        <taxon>Streptophyta</taxon>
        <taxon>Embryophyta</taxon>
        <taxon>Tracheophyta</taxon>
        <taxon>Spermatophyta</taxon>
        <taxon>Magnoliopsida</taxon>
        <taxon>Liliopsida</taxon>
        <taxon>Poales</taxon>
        <taxon>Poaceae</taxon>
        <taxon>PACMAD clade</taxon>
        <taxon>Chloridoideae</taxon>
        <taxon>Cynodonteae</taxon>
        <taxon>Eleusininae</taxon>
        <taxon>Eleusine</taxon>
    </lineage>
</organism>
<sequence>MVSKKFGNHSRAEHTDHENASHTYLNITHLSELRIDAHPSIYTINREGKPLSTEERQQPIKYGDCSHWCLPGLPDTWNVLLLASLRIPTL</sequence>
<evidence type="ECO:0000313" key="4">
    <source>
        <dbReference type="EMBL" id="GJN37036.1"/>
    </source>
</evidence>
<dbReference type="PANTHER" id="PTHR32285">
    <property type="entry name" value="PROTEIN TRICHOME BIREFRINGENCE-LIKE 9-RELATED"/>
    <property type="match status" value="1"/>
</dbReference>
<dbReference type="GO" id="GO:0016413">
    <property type="term" value="F:O-acetyltransferase activity"/>
    <property type="evidence" value="ECO:0007669"/>
    <property type="project" value="InterPro"/>
</dbReference>
<dbReference type="Proteomes" id="UP001054889">
    <property type="component" value="Unassembled WGS sequence"/>
</dbReference>
<keyword evidence="5" id="KW-1185">Reference proteome</keyword>
<reference evidence="4" key="2">
    <citation type="submission" date="2021-12" db="EMBL/GenBank/DDBJ databases">
        <title>Resequencing data analysis of finger millet.</title>
        <authorList>
            <person name="Hatakeyama M."/>
            <person name="Aluri S."/>
            <person name="Balachadran M.T."/>
            <person name="Sivarajan S.R."/>
            <person name="Poveda L."/>
            <person name="Shimizu-Inatsugi R."/>
            <person name="Schlapbach R."/>
            <person name="Sreeman S.M."/>
            <person name="Shimizu K.K."/>
        </authorList>
    </citation>
    <scope>NUCLEOTIDE SEQUENCE</scope>
</reference>
<protein>
    <recommendedName>
        <fullName evidence="3">Trichome birefringence-like C-terminal domain-containing protein</fullName>
    </recommendedName>
</protein>
<feature type="compositionally biased region" description="Basic and acidic residues" evidence="2">
    <location>
        <begin position="10"/>
        <end position="20"/>
    </location>
</feature>
<feature type="region of interest" description="Disordered" evidence="2">
    <location>
        <begin position="1"/>
        <end position="21"/>
    </location>
</feature>
<evidence type="ECO:0000259" key="3">
    <source>
        <dbReference type="Pfam" id="PF13839"/>
    </source>
</evidence>
<comment type="caution">
    <text evidence="4">The sequence shown here is derived from an EMBL/GenBank/DDBJ whole genome shotgun (WGS) entry which is preliminary data.</text>
</comment>
<comment type="similarity">
    <text evidence="1">Belongs to the PC-esterase family. TBL subfamily.</text>
</comment>
<dbReference type="InterPro" id="IPR029962">
    <property type="entry name" value="TBL"/>
</dbReference>
<evidence type="ECO:0000256" key="1">
    <source>
        <dbReference type="ARBA" id="ARBA00007727"/>
    </source>
</evidence>
<name>A0AAV5FRZ3_ELECO</name>
<dbReference type="Pfam" id="PF13839">
    <property type="entry name" value="PC-Esterase"/>
    <property type="match status" value="1"/>
</dbReference>
<dbReference type="GO" id="GO:0005794">
    <property type="term" value="C:Golgi apparatus"/>
    <property type="evidence" value="ECO:0007669"/>
    <property type="project" value="TreeGrafter"/>
</dbReference>
<feature type="domain" description="Trichome birefringence-like C-terminal" evidence="3">
    <location>
        <begin position="12"/>
        <end position="83"/>
    </location>
</feature>
<evidence type="ECO:0000313" key="5">
    <source>
        <dbReference type="Proteomes" id="UP001054889"/>
    </source>
</evidence>
<gene>
    <name evidence="4" type="primary">gb25955</name>
    <name evidence="4" type="ORF">PR202_gb25955</name>
</gene>